<sequence>MLEKTGAFNKAVAVIPSTKLQEGDILVTRSKGHTVIVIEAESEDKPAHKPDKAKAEKSKKDIKAIALEVIAGKWGSGEDRKNRFKAAGYNYSDVQKEVKQFLKFYPIYS</sequence>
<keyword evidence="3" id="KW-1185">Reference proteome</keyword>
<name>A0ABS1IWW0_9FIRM</name>
<dbReference type="SMART" id="SM01095">
    <property type="entry name" value="Cpl-7"/>
    <property type="match status" value="1"/>
</dbReference>
<feature type="domain" description="Cpl-7 lysozyme C-terminal" evidence="1">
    <location>
        <begin position="62"/>
        <end position="103"/>
    </location>
</feature>
<accession>A0ABS1IWW0</accession>
<organism evidence="2 3">
    <name type="scientific">Catonella massiliensis</name>
    <dbReference type="NCBI Taxonomy" id="2799636"/>
    <lineage>
        <taxon>Bacteria</taxon>
        <taxon>Bacillati</taxon>
        <taxon>Bacillota</taxon>
        <taxon>Clostridia</taxon>
        <taxon>Lachnospirales</taxon>
        <taxon>Lachnospiraceae</taxon>
        <taxon>Catonella</taxon>
    </lineage>
</organism>
<evidence type="ECO:0000313" key="3">
    <source>
        <dbReference type="Proteomes" id="UP000604730"/>
    </source>
</evidence>
<comment type="caution">
    <text evidence="2">The sequence shown here is derived from an EMBL/GenBank/DDBJ whole genome shotgun (WGS) entry which is preliminary data.</text>
</comment>
<reference evidence="2 3" key="1">
    <citation type="submission" date="2021-01" db="EMBL/GenBank/DDBJ databases">
        <title>Isolation and description of Catonella massiliensis sp. nov., a novel Catonella species, isolated from a stable periodontitis subject.</title>
        <authorList>
            <person name="Antezack A."/>
            <person name="Boxberger M."/>
            <person name="La Scola B."/>
            <person name="Monnet-Corti V."/>
        </authorList>
    </citation>
    <scope>NUCLEOTIDE SEQUENCE [LARGE SCALE GENOMIC DNA]</scope>
    <source>
        <strain evidence="2 3">Marseille-Q4567</strain>
    </source>
</reference>
<evidence type="ECO:0000313" key="2">
    <source>
        <dbReference type="EMBL" id="MBK5896376.1"/>
    </source>
</evidence>
<dbReference type="Pfam" id="PF08230">
    <property type="entry name" value="CW_7"/>
    <property type="match status" value="1"/>
</dbReference>
<proteinExistence type="predicted"/>
<evidence type="ECO:0000259" key="1">
    <source>
        <dbReference type="SMART" id="SM01095"/>
    </source>
</evidence>
<dbReference type="Proteomes" id="UP000604730">
    <property type="component" value="Unassembled WGS sequence"/>
</dbReference>
<dbReference type="EMBL" id="JAEPRJ010000001">
    <property type="protein sequence ID" value="MBK5896376.1"/>
    <property type="molecule type" value="Genomic_DNA"/>
</dbReference>
<dbReference type="InterPro" id="IPR013168">
    <property type="entry name" value="Cpl_7_lyso_C"/>
</dbReference>
<gene>
    <name evidence="2" type="ORF">JJN12_01045</name>
</gene>
<protein>
    <recommendedName>
        <fullName evidence="1">Cpl-7 lysozyme C-terminal domain-containing protein</fullName>
    </recommendedName>
</protein>
<dbReference type="RefSeq" id="WP_208427952.1">
    <property type="nucleotide sequence ID" value="NZ_JAEPRJ010000001.1"/>
</dbReference>